<keyword evidence="1" id="KW-1133">Transmembrane helix</keyword>
<dbReference type="EMBL" id="LJZR01000003">
    <property type="protein sequence ID" value="KPQ37022.1"/>
    <property type="molecule type" value="Genomic_DNA"/>
</dbReference>
<dbReference type="Proteomes" id="UP000050465">
    <property type="component" value="Unassembled WGS sequence"/>
</dbReference>
<organism evidence="2 3">
    <name type="scientific">Phormidesmis priestleyi Ana</name>
    <dbReference type="NCBI Taxonomy" id="1666911"/>
    <lineage>
        <taxon>Bacteria</taxon>
        <taxon>Bacillati</taxon>
        <taxon>Cyanobacteriota</taxon>
        <taxon>Cyanophyceae</taxon>
        <taxon>Leptolyngbyales</taxon>
        <taxon>Leptolyngbyaceae</taxon>
        <taxon>Phormidesmis</taxon>
    </lineage>
</organism>
<reference evidence="2 3" key="1">
    <citation type="submission" date="2015-09" db="EMBL/GenBank/DDBJ databases">
        <title>Identification and resolution of microdiversity through metagenomic sequencing of parallel consortia.</title>
        <authorList>
            <person name="Nelson W.C."/>
            <person name="Romine M.F."/>
            <person name="Lindemann S.R."/>
        </authorList>
    </citation>
    <scope>NUCLEOTIDE SEQUENCE [LARGE SCALE GENOMIC DNA]</scope>
    <source>
        <strain evidence="2">Ana</strain>
    </source>
</reference>
<proteinExistence type="predicted"/>
<dbReference type="AlphaFoldDB" id="A0A0P7Z040"/>
<protein>
    <submittedName>
        <fullName evidence="2">Uncharacterized protein</fullName>
    </submittedName>
</protein>
<comment type="caution">
    <text evidence="2">The sequence shown here is derived from an EMBL/GenBank/DDBJ whole genome shotgun (WGS) entry which is preliminary data.</text>
</comment>
<gene>
    <name evidence="2" type="ORF">HLUCCA11_03635</name>
</gene>
<name>A0A0P7Z040_9CYAN</name>
<feature type="transmembrane region" description="Helical" evidence="1">
    <location>
        <begin position="71"/>
        <end position="89"/>
    </location>
</feature>
<evidence type="ECO:0000313" key="3">
    <source>
        <dbReference type="Proteomes" id="UP000050465"/>
    </source>
</evidence>
<sequence>MASTAVLEEKKSKRACPACEEKRLYTNDVEKFDDNMLHLCQNCGYEFTDNEQIREYRDDTQKDEKESPWSVGFLVLIAMVITILTIQLVQPNTAGTPAGSPQPEQNLPSL</sequence>
<evidence type="ECO:0000256" key="1">
    <source>
        <dbReference type="SAM" id="Phobius"/>
    </source>
</evidence>
<keyword evidence="1" id="KW-0472">Membrane</keyword>
<evidence type="ECO:0000313" key="2">
    <source>
        <dbReference type="EMBL" id="KPQ37022.1"/>
    </source>
</evidence>
<accession>A0A0P7Z040</accession>
<keyword evidence="1" id="KW-0812">Transmembrane</keyword>